<protein>
    <submittedName>
        <fullName evidence="2">Uncharacterized protein</fullName>
    </submittedName>
</protein>
<reference evidence="2 3" key="1">
    <citation type="journal article" date="2014" name="Nat. Commun.">
        <title>Molecular traces of alternative social organization in a termite genome.</title>
        <authorList>
            <person name="Terrapon N."/>
            <person name="Li C."/>
            <person name="Robertson H.M."/>
            <person name="Ji L."/>
            <person name="Meng X."/>
            <person name="Booth W."/>
            <person name="Chen Z."/>
            <person name="Childers C.P."/>
            <person name="Glastad K.M."/>
            <person name="Gokhale K."/>
            <person name="Gowin J."/>
            <person name="Gronenberg W."/>
            <person name="Hermansen R.A."/>
            <person name="Hu H."/>
            <person name="Hunt B.G."/>
            <person name="Huylmans A.K."/>
            <person name="Khalil S.M."/>
            <person name="Mitchell R.D."/>
            <person name="Munoz-Torres M.C."/>
            <person name="Mustard J.A."/>
            <person name="Pan H."/>
            <person name="Reese J.T."/>
            <person name="Scharf M.E."/>
            <person name="Sun F."/>
            <person name="Vogel H."/>
            <person name="Xiao J."/>
            <person name="Yang W."/>
            <person name="Yang Z."/>
            <person name="Yang Z."/>
            <person name="Zhou J."/>
            <person name="Zhu J."/>
            <person name="Brent C.S."/>
            <person name="Elsik C.G."/>
            <person name="Goodisman M.A."/>
            <person name="Liberles D.A."/>
            <person name="Roe R.M."/>
            <person name="Vargo E.L."/>
            <person name="Vilcinskas A."/>
            <person name="Wang J."/>
            <person name="Bornberg-Bauer E."/>
            <person name="Korb J."/>
            <person name="Zhang G."/>
            <person name="Liebig J."/>
        </authorList>
    </citation>
    <scope>NUCLEOTIDE SEQUENCE [LARGE SCALE GENOMIC DNA]</scope>
    <source>
        <tissue evidence="2">Whole organism</tissue>
    </source>
</reference>
<evidence type="ECO:0000313" key="2">
    <source>
        <dbReference type="EMBL" id="KDR21165.1"/>
    </source>
</evidence>
<feature type="transmembrane region" description="Helical" evidence="1">
    <location>
        <begin position="66"/>
        <end position="85"/>
    </location>
</feature>
<sequence>MQERHSDSNHEIQYINVFKVLHVAHKMFKFLHKIDKYFPSTVLFHVILTPPYSHFYLAIYHQAVKWLVAELLVLSISCSISTFIITSTDDKDGKIILAEMAGKTRNPYVLNLGPQDYAGPKHQTSKELAL</sequence>
<dbReference type="InParanoid" id="A0A067RKR4"/>
<keyword evidence="1" id="KW-0472">Membrane</keyword>
<name>A0A067RKR4_ZOONE</name>
<dbReference type="AlphaFoldDB" id="A0A067RKR4"/>
<keyword evidence="1" id="KW-1133">Transmembrane helix</keyword>
<keyword evidence="3" id="KW-1185">Reference proteome</keyword>
<dbReference type="Proteomes" id="UP000027135">
    <property type="component" value="Unassembled WGS sequence"/>
</dbReference>
<keyword evidence="1" id="KW-0812">Transmembrane</keyword>
<gene>
    <name evidence="2" type="ORF">L798_04095</name>
</gene>
<dbReference type="EMBL" id="KK852570">
    <property type="protein sequence ID" value="KDR21165.1"/>
    <property type="molecule type" value="Genomic_DNA"/>
</dbReference>
<organism evidence="2 3">
    <name type="scientific">Zootermopsis nevadensis</name>
    <name type="common">Dampwood termite</name>
    <dbReference type="NCBI Taxonomy" id="136037"/>
    <lineage>
        <taxon>Eukaryota</taxon>
        <taxon>Metazoa</taxon>
        <taxon>Ecdysozoa</taxon>
        <taxon>Arthropoda</taxon>
        <taxon>Hexapoda</taxon>
        <taxon>Insecta</taxon>
        <taxon>Pterygota</taxon>
        <taxon>Neoptera</taxon>
        <taxon>Polyneoptera</taxon>
        <taxon>Dictyoptera</taxon>
        <taxon>Blattodea</taxon>
        <taxon>Blattoidea</taxon>
        <taxon>Termitoidae</taxon>
        <taxon>Termopsidae</taxon>
        <taxon>Zootermopsis</taxon>
    </lineage>
</organism>
<feature type="transmembrane region" description="Helical" evidence="1">
    <location>
        <begin position="37"/>
        <end position="60"/>
    </location>
</feature>
<accession>A0A067RKR4</accession>
<evidence type="ECO:0000313" key="3">
    <source>
        <dbReference type="Proteomes" id="UP000027135"/>
    </source>
</evidence>
<evidence type="ECO:0000256" key="1">
    <source>
        <dbReference type="SAM" id="Phobius"/>
    </source>
</evidence>
<proteinExistence type="predicted"/>